<dbReference type="Proteomes" id="UP001428290">
    <property type="component" value="Unassembled WGS sequence"/>
</dbReference>
<reference evidence="2 3" key="1">
    <citation type="submission" date="2024-02" db="EMBL/GenBank/DDBJ databases">
        <title>Herpetosiphon gulosus NBRC 112829.</title>
        <authorList>
            <person name="Ichikawa N."/>
            <person name="Katano-Makiyama Y."/>
            <person name="Hidaka K."/>
        </authorList>
    </citation>
    <scope>NUCLEOTIDE SEQUENCE [LARGE SCALE GENOMIC DNA]</scope>
    <source>
        <strain evidence="2 3">NBRC 112829</strain>
    </source>
</reference>
<sequence length="354" mass="39301">MNDAMLTVATALAQIRAGVEDLGGRPINGTLVLDNNIEFLPRGLVATAIEAKNCTKLRYLPKDLHAGRLDLSGCTGLTSIPEGLHCFELDLRGTSIEHLPLVHVQNRLNLSNNIHLKSLPRNLKVGSLVLRGCSALESLPEGIDVNFLDLTDCVNFRRWPSTGRISVGRIVARNCINMPNLPNWLGELAQLSVRGCSSLTELPAGLVVHSWLDLGNTEITSLPEASQVSQLRWNGVPIDERIAFQPETISVSEIIDEVNVERRRVLLERKGYEEFFAQAEAKELDRDRDTGGVRRLLQMPMPNDEDLVCLAVQCPSTDRRYVLRVPPTMRSCHQAAAWIAGFDNPDDYKLLKET</sequence>
<protein>
    <recommendedName>
        <fullName evidence="1">DUF6745 domain-containing protein</fullName>
    </recommendedName>
</protein>
<gene>
    <name evidence="2" type="ORF">Hgul01_02182</name>
</gene>
<organism evidence="2 3">
    <name type="scientific">Herpetosiphon gulosus</name>
    <dbReference type="NCBI Taxonomy" id="1973496"/>
    <lineage>
        <taxon>Bacteria</taxon>
        <taxon>Bacillati</taxon>
        <taxon>Chloroflexota</taxon>
        <taxon>Chloroflexia</taxon>
        <taxon>Herpetosiphonales</taxon>
        <taxon>Herpetosiphonaceae</taxon>
        <taxon>Herpetosiphon</taxon>
    </lineage>
</organism>
<comment type="caution">
    <text evidence="2">The sequence shown here is derived from an EMBL/GenBank/DDBJ whole genome shotgun (WGS) entry which is preliminary data.</text>
</comment>
<evidence type="ECO:0000313" key="2">
    <source>
        <dbReference type="EMBL" id="GAA5528383.1"/>
    </source>
</evidence>
<dbReference type="Gene3D" id="3.80.10.10">
    <property type="entry name" value="Ribonuclease Inhibitor"/>
    <property type="match status" value="1"/>
</dbReference>
<dbReference type="EMBL" id="BAABRU010000007">
    <property type="protein sequence ID" value="GAA5528383.1"/>
    <property type="molecule type" value="Genomic_DNA"/>
</dbReference>
<dbReference type="SUPFAM" id="SSF52058">
    <property type="entry name" value="L domain-like"/>
    <property type="match status" value="1"/>
</dbReference>
<evidence type="ECO:0000313" key="3">
    <source>
        <dbReference type="Proteomes" id="UP001428290"/>
    </source>
</evidence>
<accession>A0ABP9X1F5</accession>
<feature type="domain" description="DUF6745" evidence="1">
    <location>
        <begin position="223"/>
        <end position="354"/>
    </location>
</feature>
<dbReference type="Pfam" id="PF20530">
    <property type="entry name" value="DUF6745"/>
    <property type="match status" value="1"/>
</dbReference>
<keyword evidence="3" id="KW-1185">Reference proteome</keyword>
<dbReference type="RefSeq" id="WP_345722003.1">
    <property type="nucleotide sequence ID" value="NZ_BAABRU010000007.1"/>
</dbReference>
<dbReference type="PANTHER" id="PTHR36766:SF36">
    <property type="entry name" value="AAA+ ATPASE DOMAIN-CONTAINING PROTEIN"/>
    <property type="match status" value="1"/>
</dbReference>
<proteinExistence type="predicted"/>
<name>A0ABP9X1F5_9CHLR</name>
<dbReference type="InterPro" id="IPR032675">
    <property type="entry name" value="LRR_dom_sf"/>
</dbReference>
<dbReference type="InterPro" id="IPR046633">
    <property type="entry name" value="DUF6745"/>
</dbReference>
<evidence type="ECO:0000259" key="1">
    <source>
        <dbReference type="Pfam" id="PF20530"/>
    </source>
</evidence>
<dbReference type="PANTHER" id="PTHR36766">
    <property type="entry name" value="PLANT BROAD-SPECTRUM MILDEW RESISTANCE PROTEIN RPW8"/>
    <property type="match status" value="1"/>
</dbReference>